<comment type="caution">
    <text evidence="9">The sequence shown here is derived from an EMBL/GenBank/DDBJ whole genome shotgun (WGS) entry which is preliminary data.</text>
</comment>
<keyword evidence="10" id="KW-1185">Reference proteome</keyword>
<dbReference type="PANTHER" id="PTHR38459">
    <property type="entry name" value="PROPHAGE BACTOPRENOL-LINKED GLUCOSE TRANSLOCASE HOMOLOG"/>
    <property type="match status" value="1"/>
</dbReference>
<feature type="compositionally biased region" description="Basic and acidic residues" evidence="6">
    <location>
        <begin position="191"/>
        <end position="200"/>
    </location>
</feature>
<dbReference type="InterPro" id="IPR051401">
    <property type="entry name" value="GtrA_CellWall_Glycosyl"/>
</dbReference>
<evidence type="ECO:0000256" key="3">
    <source>
        <dbReference type="ARBA" id="ARBA00022692"/>
    </source>
</evidence>
<dbReference type="OrthoDB" id="9807815at2"/>
<comment type="subcellular location">
    <subcellularLocation>
        <location evidence="1">Membrane</location>
        <topology evidence="1">Multi-pass membrane protein</topology>
    </subcellularLocation>
</comment>
<dbReference type="Pfam" id="PF04138">
    <property type="entry name" value="GtrA_DPMS_TM"/>
    <property type="match status" value="1"/>
</dbReference>
<keyword evidence="3 7" id="KW-0812">Transmembrane</keyword>
<keyword evidence="5 7" id="KW-0472">Membrane</keyword>
<evidence type="ECO:0000256" key="7">
    <source>
        <dbReference type="SAM" id="Phobius"/>
    </source>
</evidence>
<gene>
    <name evidence="9" type="ORF">D5H75_23555</name>
</gene>
<evidence type="ECO:0000259" key="8">
    <source>
        <dbReference type="Pfam" id="PF04138"/>
    </source>
</evidence>
<feature type="compositionally biased region" description="Low complexity" evidence="6">
    <location>
        <begin position="181"/>
        <end position="190"/>
    </location>
</feature>
<proteinExistence type="inferred from homology"/>
<dbReference type="GO" id="GO:0000271">
    <property type="term" value="P:polysaccharide biosynthetic process"/>
    <property type="evidence" value="ECO:0007669"/>
    <property type="project" value="InterPro"/>
</dbReference>
<evidence type="ECO:0000313" key="9">
    <source>
        <dbReference type="EMBL" id="RJL30532.1"/>
    </source>
</evidence>
<dbReference type="GO" id="GO:0005886">
    <property type="term" value="C:plasma membrane"/>
    <property type="evidence" value="ECO:0007669"/>
    <property type="project" value="TreeGrafter"/>
</dbReference>
<comment type="similarity">
    <text evidence="2">Belongs to the GtrA family.</text>
</comment>
<feature type="transmembrane region" description="Helical" evidence="7">
    <location>
        <begin position="48"/>
        <end position="71"/>
    </location>
</feature>
<protein>
    <submittedName>
        <fullName evidence="9">GtrA family protein</fullName>
    </submittedName>
</protein>
<dbReference type="PANTHER" id="PTHR38459:SF1">
    <property type="entry name" value="PROPHAGE BACTOPRENOL-LINKED GLUCOSE TRANSLOCASE HOMOLOG"/>
    <property type="match status" value="1"/>
</dbReference>
<dbReference type="RefSeq" id="WP_119928680.1">
    <property type="nucleotide sequence ID" value="NZ_QZEY01000009.1"/>
</dbReference>
<dbReference type="EMBL" id="QZEY01000009">
    <property type="protein sequence ID" value="RJL30532.1"/>
    <property type="molecule type" value="Genomic_DNA"/>
</dbReference>
<evidence type="ECO:0000256" key="4">
    <source>
        <dbReference type="ARBA" id="ARBA00022989"/>
    </source>
</evidence>
<dbReference type="AlphaFoldDB" id="A0A3A4BGW6"/>
<name>A0A3A4BGW6_9ACTN</name>
<feature type="transmembrane region" description="Helical" evidence="7">
    <location>
        <begin position="83"/>
        <end position="102"/>
    </location>
</feature>
<feature type="domain" description="GtrA/DPMS transmembrane" evidence="8">
    <location>
        <begin position="20"/>
        <end position="140"/>
    </location>
</feature>
<dbReference type="InterPro" id="IPR007267">
    <property type="entry name" value="GtrA_DPMS_TM"/>
</dbReference>
<accession>A0A3A4BGW6</accession>
<feature type="transmembrane region" description="Helical" evidence="7">
    <location>
        <begin position="114"/>
        <end position="133"/>
    </location>
</feature>
<evidence type="ECO:0000256" key="5">
    <source>
        <dbReference type="ARBA" id="ARBA00023136"/>
    </source>
</evidence>
<evidence type="ECO:0000256" key="1">
    <source>
        <dbReference type="ARBA" id="ARBA00004141"/>
    </source>
</evidence>
<sequence>MKIVQRLYQRFTALVHELAKFGVVGALAFVITWGVTNLLHYVVGLGPLTSNVFATVIAATFAYFGNRFWTWRHREKTGLAREYFLFFVFNGIGLLITLLFLGFRSYTLKLDDPLSYQIAFFLGTAVATLFRFWSYKKWVFLPPDLPPVDPHTGLPEPIETYEAASPTARDPLGGTVPFEPRPNNSRNGNRPHVEKPNPRS</sequence>
<evidence type="ECO:0000313" key="10">
    <source>
        <dbReference type="Proteomes" id="UP000265768"/>
    </source>
</evidence>
<dbReference type="Proteomes" id="UP000265768">
    <property type="component" value="Unassembled WGS sequence"/>
</dbReference>
<organism evidence="9 10">
    <name type="scientific">Bailinhaonella thermotolerans</name>
    <dbReference type="NCBI Taxonomy" id="1070861"/>
    <lineage>
        <taxon>Bacteria</taxon>
        <taxon>Bacillati</taxon>
        <taxon>Actinomycetota</taxon>
        <taxon>Actinomycetes</taxon>
        <taxon>Streptosporangiales</taxon>
        <taxon>Streptosporangiaceae</taxon>
        <taxon>Bailinhaonella</taxon>
    </lineage>
</organism>
<feature type="region of interest" description="Disordered" evidence="6">
    <location>
        <begin position="155"/>
        <end position="200"/>
    </location>
</feature>
<evidence type="ECO:0000256" key="2">
    <source>
        <dbReference type="ARBA" id="ARBA00009399"/>
    </source>
</evidence>
<reference evidence="9 10" key="1">
    <citation type="submission" date="2018-09" db="EMBL/GenBank/DDBJ databases">
        <title>YIM 75507 draft genome.</title>
        <authorList>
            <person name="Tang S."/>
            <person name="Feng Y."/>
        </authorList>
    </citation>
    <scope>NUCLEOTIDE SEQUENCE [LARGE SCALE GENOMIC DNA]</scope>
    <source>
        <strain evidence="9 10">YIM 75507</strain>
    </source>
</reference>
<keyword evidence="4 7" id="KW-1133">Transmembrane helix</keyword>
<feature type="transmembrane region" description="Helical" evidence="7">
    <location>
        <begin position="21"/>
        <end position="42"/>
    </location>
</feature>
<evidence type="ECO:0000256" key="6">
    <source>
        <dbReference type="SAM" id="MobiDB-lite"/>
    </source>
</evidence>